<protein>
    <submittedName>
        <fullName evidence="1">Uncharacterized protein</fullName>
    </submittedName>
</protein>
<evidence type="ECO:0000313" key="1">
    <source>
        <dbReference type="EMBL" id="VDN48083.1"/>
    </source>
</evidence>
<organism evidence="1 2">
    <name type="scientific">Petrocella atlantisensis</name>
    <dbReference type="NCBI Taxonomy" id="2173034"/>
    <lineage>
        <taxon>Bacteria</taxon>
        <taxon>Bacillati</taxon>
        <taxon>Bacillota</taxon>
        <taxon>Clostridia</taxon>
        <taxon>Lachnospirales</taxon>
        <taxon>Vallitaleaceae</taxon>
        <taxon>Petrocella</taxon>
    </lineage>
</organism>
<dbReference type="Proteomes" id="UP000279029">
    <property type="component" value="Chromosome"/>
</dbReference>
<keyword evidence="2" id="KW-1185">Reference proteome</keyword>
<name>A0A3P7PDE5_9FIRM</name>
<reference evidence="1 2" key="1">
    <citation type="submission" date="2018-09" db="EMBL/GenBank/DDBJ databases">
        <authorList>
            <person name="Postec A."/>
        </authorList>
    </citation>
    <scope>NUCLEOTIDE SEQUENCE [LARGE SCALE GENOMIC DNA]</scope>
    <source>
        <strain evidence="1">70B-A</strain>
    </source>
</reference>
<accession>A0A3P7PDE5</accession>
<dbReference type="KEGG" id="cbar:PATL70BA_2194"/>
<evidence type="ECO:0000313" key="2">
    <source>
        <dbReference type="Proteomes" id="UP000279029"/>
    </source>
</evidence>
<dbReference type="EMBL" id="LR130778">
    <property type="protein sequence ID" value="VDN48083.1"/>
    <property type="molecule type" value="Genomic_DNA"/>
</dbReference>
<proteinExistence type="predicted"/>
<dbReference type="AlphaFoldDB" id="A0A3P7PDE5"/>
<gene>
    <name evidence="1" type="ORF">PATL70BA_2194</name>
</gene>
<sequence>MTYKKLEAPIYKGFQAFSVSQLSKTGVWKKQSRMFSLKF</sequence>